<keyword evidence="11" id="KW-1185">Reference proteome</keyword>
<dbReference type="GO" id="GO:0006406">
    <property type="term" value="P:mRNA export from nucleus"/>
    <property type="evidence" value="ECO:0007669"/>
    <property type="project" value="TreeGrafter"/>
</dbReference>
<dbReference type="AlphaFoldDB" id="A0A9N8DRV9"/>
<comment type="subunit">
    <text evidence="9">Component of the nuclear pore complex (NPC).</text>
</comment>
<evidence type="ECO:0000256" key="9">
    <source>
        <dbReference type="RuleBase" id="RU365073"/>
    </source>
</evidence>
<name>A0A9N8DRV9_9STRA</name>
<proteinExistence type="inferred from homology"/>
<comment type="similarity">
    <text evidence="2 9">Belongs to the nucleoporin Nup85 family.</text>
</comment>
<evidence type="ECO:0000256" key="7">
    <source>
        <dbReference type="ARBA" id="ARBA00023132"/>
    </source>
</evidence>
<keyword evidence="3 9" id="KW-0813">Transport</keyword>
<dbReference type="PANTHER" id="PTHR13373:SF21">
    <property type="entry name" value="NUCLEAR PORE COMPLEX PROTEIN NUP85"/>
    <property type="match status" value="1"/>
</dbReference>
<keyword evidence="5 9" id="KW-0653">Protein transport</keyword>
<keyword evidence="6 9" id="KW-0811">Translocation</keyword>
<keyword evidence="7 9" id="KW-0906">Nuclear pore complex</keyword>
<evidence type="ECO:0000256" key="4">
    <source>
        <dbReference type="ARBA" id="ARBA00022816"/>
    </source>
</evidence>
<protein>
    <recommendedName>
        <fullName evidence="9">Nuclear pore complex protein Nup85</fullName>
    </recommendedName>
</protein>
<dbReference type="GO" id="GO:0031965">
    <property type="term" value="C:nuclear membrane"/>
    <property type="evidence" value="ECO:0007669"/>
    <property type="project" value="UniProtKB-UniRule"/>
</dbReference>
<keyword evidence="8 9" id="KW-0539">Nucleus</keyword>
<gene>
    <name evidence="10" type="ORF">SEMRO_236_G094970.1</name>
</gene>
<evidence type="ECO:0000256" key="6">
    <source>
        <dbReference type="ARBA" id="ARBA00023010"/>
    </source>
</evidence>
<evidence type="ECO:0000256" key="3">
    <source>
        <dbReference type="ARBA" id="ARBA00022448"/>
    </source>
</evidence>
<accession>A0A9N8DRV9</accession>
<sequence length="850" mass="94594">MSTSPSAFGMAWDPKNPSALVLPRAIQVPSQQQDEARVVAMQINTMLSHSGVGCNEHEVSALMQLLDAHQAHSELTPSVSKSWNTLKTLSKAYRAALRECLVQWEDHWIEMDENNNDNSMTEGNNNMQQPALDKENLEMLKLVYAITHLSEIFILPPPPEMTSSLDYYADAFSIPGALTADTVRYLRHHHTAPALQMVDPDVLQELMDSLHPDQVDDGAPYWLLLNTLVKHGNLEQAWALLSRHSACQRAMRSRDDMDDDGDEALLLEKDREAFQDLERLLLSAPLPGGRDDANDAGLDAKHNNRPREETLLEGISTTDYQLWETSDTTLEGTDFPVHYNPRAASTKRHAWQQYVLDLESVHRLARKIPQLDGILKILSGNIKQAVFDNWAEALLAELIYVNPTIVPGNIQVRAEKLMQKYPPVHEQMDDVLLSIMQGSSGRVMESLFAFGGASGAALPATVTSLLCNLYLDAGLQLPKPLQMDLLKTAAFAITSSLAGPNADIGTRMVVRLLLPFATPKGDVSIVATMAAILERHTPGNDVEARNLISLCQKLVDKKSERIVDGCVGLVLFRYRSHLNSDTPGGAMHWLLVGLELESMLCRESDGEVHDWQSIEATSVCYRYIISWCVRVAGALLLGILEEREGVGRVNATAKEMVKSLKEGPLEGYVAKLLEVQTLELMVGIYERLSNDSPDWTPVATNIKLLLQEKPNEYDSGAVTTTAPRCLHYGLLLLGQRVIEEDERRIPLAKPNDYCSSFDVQGVQALLEQVAVIPLSLELEKLHPIPEDLLHTIRLSLAKALSRAFVKENARRKPDWSGEKDEVDVATIRSCDLHKFSIETQERAVQFMLDS</sequence>
<dbReference type="GO" id="GO:0006606">
    <property type="term" value="P:protein import into nucleus"/>
    <property type="evidence" value="ECO:0007669"/>
    <property type="project" value="TreeGrafter"/>
</dbReference>
<dbReference type="PANTHER" id="PTHR13373">
    <property type="entry name" value="FROUNT PROTEIN-RELATED"/>
    <property type="match status" value="1"/>
</dbReference>
<keyword evidence="4 9" id="KW-0509">mRNA transport</keyword>
<dbReference type="GO" id="GO:0045893">
    <property type="term" value="P:positive regulation of DNA-templated transcription"/>
    <property type="evidence" value="ECO:0007669"/>
    <property type="project" value="TreeGrafter"/>
</dbReference>
<dbReference type="EMBL" id="CAICTM010000235">
    <property type="protein sequence ID" value="CAB9505580.1"/>
    <property type="molecule type" value="Genomic_DNA"/>
</dbReference>
<evidence type="ECO:0000256" key="8">
    <source>
        <dbReference type="ARBA" id="ARBA00023242"/>
    </source>
</evidence>
<comment type="subcellular location">
    <subcellularLocation>
        <location evidence="1 9">Nucleus</location>
        <location evidence="1 9">Nuclear pore complex</location>
    </subcellularLocation>
</comment>
<evidence type="ECO:0000256" key="5">
    <source>
        <dbReference type="ARBA" id="ARBA00022927"/>
    </source>
</evidence>
<reference evidence="10" key="1">
    <citation type="submission" date="2020-06" db="EMBL/GenBank/DDBJ databases">
        <authorList>
            <consortium name="Plant Systems Biology data submission"/>
        </authorList>
    </citation>
    <scope>NUCLEOTIDE SEQUENCE</scope>
    <source>
        <strain evidence="10">D6</strain>
    </source>
</reference>
<comment type="caution">
    <text evidence="10">The sequence shown here is derived from an EMBL/GenBank/DDBJ whole genome shotgun (WGS) entry which is preliminary data.</text>
</comment>
<dbReference type="Pfam" id="PF07575">
    <property type="entry name" value="Nucleopor_Nup85"/>
    <property type="match status" value="2"/>
</dbReference>
<evidence type="ECO:0000256" key="1">
    <source>
        <dbReference type="ARBA" id="ARBA00004567"/>
    </source>
</evidence>
<organism evidence="10 11">
    <name type="scientific">Seminavis robusta</name>
    <dbReference type="NCBI Taxonomy" id="568900"/>
    <lineage>
        <taxon>Eukaryota</taxon>
        <taxon>Sar</taxon>
        <taxon>Stramenopiles</taxon>
        <taxon>Ochrophyta</taxon>
        <taxon>Bacillariophyta</taxon>
        <taxon>Bacillariophyceae</taxon>
        <taxon>Bacillariophycidae</taxon>
        <taxon>Naviculales</taxon>
        <taxon>Naviculaceae</taxon>
        <taxon>Seminavis</taxon>
    </lineage>
</organism>
<dbReference type="Proteomes" id="UP001153069">
    <property type="component" value="Unassembled WGS sequence"/>
</dbReference>
<evidence type="ECO:0000256" key="2">
    <source>
        <dbReference type="ARBA" id="ARBA00005573"/>
    </source>
</evidence>
<dbReference type="GO" id="GO:0017056">
    <property type="term" value="F:structural constituent of nuclear pore"/>
    <property type="evidence" value="ECO:0007669"/>
    <property type="project" value="TreeGrafter"/>
</dbReference>
<dbReference type="OrthoDB" id="47151at2759"/>
<dbReference type="GO" id="GO:0031080">
    <property type="term" value="C:nuclear pore outer ring"/>
    <property type="evidence" value="ECO:0007669"/>
    <property type="project" value="TreeGrafter"/>
</dbReference>
<comment type="function">
    <text evidence="9">Functions as a component of the nuclear pore complex (NPC).</text>
</comment>
<dbReference type="InterPro" id="IPR011502">
    <property type="entry name" value="Nucleoporin_Nup85"/>
</dbReference>
<keyword evidence="9" id="KW-0472">Membrane</keyword>
<evidence type="ECO:0000313" key="11">
    <source>
        <dbReference type="Proteomes" id="UP001153069"/>
    </source>
</evidence>
<evidence type="ECO:0000313" key="10">
    <source>
        <dbReference type="EMBL" id="CAB9505580.1"/>
    </source>
</evidence>